<dbReference type="InterPro" id="IPR021131">
    <property type="entry name" value="Ribosomal_uL15/eL18"/>
</dbReference>
<name>G4RL47_THETK</name>
<keyword evidence="2 4" id="KW-0689">Ribosomal protein</keyword>
<comment type="similarity">
    <text evidence="1 4">Belongs to the eukaryotic ribosomal protein eL18 family.</text>
</comment>
<dbReference type="Proteomes" id="UP000002654">
    <property type="component" value="Chromosome"/>
</dbReference>
<keyword evidence="3 4" id="KW-0687">Ribonucleoprotein</keyword>
<dbReference type="OrthoDB" id="11309at2157"/>
<proteinExistence type="inferred from homology"/>
<dbReference type="PROSITE" id="PS00475">
    <property type="entry name" value="RIBOSOMAL_L15"/>
    <property type="match status" value="1"/>
</dbReference>
<sequence>MPPNPTGPTDMRLRTLVRFLRIASRKNDAPIWSYLAELIERPRRRRVAVNIGKVDRLASDGDIVVIPGKLLGAGKLEKRVTVAVLSATKSAAESVLRAGGELVSIPELVRRNPKGSRVKIVI</sequence>
<dbReference type="GO" id="GO:0003723">
    <property type="term" value="F:RNA binding"/>
    <property type="evidence" value="ECO:0007669"/>
    <property type="project" value="TreeGrafter"/>
</dbReference>
<evidence type="ECO:0000256" key="3">
    <source>
        <dbReference type="ARBA" id="ARBA00023274"/>
    </source>
</evidence>
<evidence type="ECO:0000256" key="2">
    <source>
        <dbReference type="ARBA" id="ARBA00022980"/>
    </source>
</evidence>
<dbReference type="PANTHER" id="PTHR10934">
    <property type="entry name" value="60S RIBOSOMAL PROTEIN L18"/>
    <property type="match status" value="1"/>
</dbReference>
<dbReference type="KEGG" id="ttn:TTX_1671"/>
<evidence type="ECO:0000256" key="1">
    <source>
        <dbReference type="ARBA" id="ARBA00006815"/>
    </source>
</evidence>
<dbReference type="GO" id="GO:0003735">
    <property type="term" value="F:structural constituent of ribosome"/>
    <property type="evidence" value="ECO:0007669"/>
    <property type="project" value="InterPro"/>
</dbReference>
<dbReference type="InterPro" id="IPR036227">
    <property type="entry name" value="Ribosomal_uL15/eL18_sf"/>
</dbReference>
<dbReference type="EMBL" id="FN869859">
    <property type="protein sequence ID" value="CCC82292.1"/>
    <property type="molecule type" value="Genomic_DNA"/>
</dbReference>
<accession>G4RL47</accession>
<dbReference type="InterPro" id="IPR022947">
    <property type="entry name" value="Ribosomal_eL18_arc"/>
</dbReference>
<evidence type="ECO:0000256" key="4">
    <source>
        <dbReference type="HAMAP-Rule" id="MF_00329"/>
    </source>
</evidence>
<dbReference type="HOGENOM" id="CLU_146465_0_0_2"/>
<dbReference type="InterPro" id="IPR000039">
    <property type="entry name" value="Ribosomal_eL18"/>
</dbReference>
<dbReference type="HAMAP" id="MF_00329">
    <property type="entry name" value="Ribosomal_eL18"/>
    <property type="match status" value="1"/>
</dbReference>
<dbReference type="PATRIC" id="fig|768679.9.peg.1691"/>
<dbReference type="GO" id="GO:0006412">
    <property type="term" value="P:translation"/>
    <property type="evidence" value="ECO:0007669"/>
    <property type="project" value="UniProtKB-UniRule"/>
</dbReference>
<dbReference type="AlphaFoldDB" id="G4RL47"/>
<keyword evidence="7" id="KW-1185">Reference proteome</keyword>
<dbReference type="PaxDb" id="768679-TTX_1671"/>
<feature type="domain" description="Large ribosomal subunit protein uL15/eL18" evidence="5">
    <location>
        <begin position="9"/>
        <end position="118"/>
    </location>
</feature>
<dbReference type="eggNOG" id="arCOG00780">
    <property type="taxonomic scope" value="Archaea"/>
</dbReference>
<dbReference type="STRING" id="768679.TTX_1671"/>
<dbReference type="NCBIfam" id="NF003079">
    <property type="entry name" value="PRK04005.1"/>
    <property type="match status" value="1"/>
</dbReference>
<gene>
    <name evidence="4 6" type="primary">rpl18e</name>
    <name evidence="6" type="ordered locus">TTX_1671</name>
</gene>
<dbReference type="Pfam" id="PF17135">
    <property type="entry name" value="Ribosomal_L18"/>
    <property type="match status" value="1"/>
</dbReference>
<dbReference type="InterPro" id="IPR001196">
    <property type="entry name" value="Ribosomal_uL15_CS"/>
</dbReference>
<reference evidence="6 7" key="1">
    <citation type="journal article" date="2011" name="PLoS ONE">
        <title>The complete genome sequence of Thermoproteus tenax: a physiologically versatile member of the Crenarchaeota.</title>
        <authorList>
            <person name="Siebers B."/>
            <person name="Zaparty M."/>
            <person name="Raddatz G."/>
            <person name="Tjaden B."/>
            <person name="Albers S.V."/>
            <person name="Bell S.D."/>
            <person name="Blombach F."/>
            <person name="Kletzin A."/>
            <person name="Kyrpides N."/>
            <person name="Lanz C."/>
            <person name="Plagens A."/>
            <person name="Rampp M."/>
            <person name="Rosinus A."/>
            <person name="von Jan M."/>
            <person name="Makarova K.S."/>
            <person name="Klenk H.P."/>
            <person name="Schuster S.C."/>
            <person name="Hensel R."/>
        </authorList>
    </citation>
    <scope>NUCLEOTIDE SEQUENCE [LARGE SCALE GENOMIC DNA]</scope>
    <source>
        <strain evidence="7">ATCC 35583 / DSM 2078 / JCM 9277 / NBRC 100435 / Kra 1</strain>
    </source>
</reference>
<evidence type="ECO:0000313" key="6">
    <source>
        <dbReference type="EMBL" id="CCC82292.1"/>
    </source>
</evidence>
<evidence type="ECO:0000259" key="5">
    <source>
        <dbReference type="Pfam" id="PF17135"/>
    </source>
</evidence>
<dbReference type="Gene3D" id="3.100.10.10">
    <property type="match status" value="1"/>
</dbReference>
<evidence type="ECO:0000313" key="7">
    <source>
        <dbReference type="Proteomes" id="UP000002654"/>
    </source>
</evidence>
<organism evidence="6 7">
    <name type="scientific">Thermoproteus tenax (strain ATCC 35583 / DSM 2078 / JCM 9277 / NBRC 100435 / Kra 1)</name>
    <dbReference type="NCBI Taxonomy" id="768679"/>
    <lineage>
        <taxon>Archaea</taxon>
        <taxon>Thermoproteota</taxon>
        <taxon>Thermoprotei</taxon>
        <taxon>Thermoproteales</taxon>
        <taxon>Thermoproteaceae</taxon>
        <taxon>Thermoproteus</taxon>
    </lineage>
</organism>
<protein>
    <recommendedName>
        <fullName evidence="4">Large ribosomal subunit protein eL18</fullName>
    </recommendedName>
</protein>
<dbReference type="PANTHER" id="PTHR10934:SF2">
    <property type="entry name" value="LARGE RIBOSOMAL SUBUNIT PROTEIN EL18"/>
    <property type="match status" value="1"/>
</dbReference>
<dbReference type="RefSeq" id="WP_014127546.1">
    <property type="nucleotide sequence ID" value="NC_016070.1"/>
</dbReference>
<dbReference type="GO" id="GO:0022625">
    <property type="term" value="C:cytosolic large ribosomal subunit"/>
    <property type="evidence" value="ECO:0007669"/>
    <property type="project" value="TreeGrafter"/>
</dbReference>
<dbReference type="GeneID" id="11262550"/>
<dbReference type="SUPFAM" id="SSF52080">
    <property type="entry name" value="Ribosomal proteins L15p and L18e"/>
    <property type="match status" value="1"/>
</dbReference>